<gene>
    <name evidence="4" type="ORF">TPSB3V08_LOCUS820</name>
</gene>
<evidence type="ECO:0000256" key="1">
    <source>
        <dbReference type="SAM" id="MobiDB-lite"/>
    </source>
</evidence>
<dbReference type="Gene3D" id="2.30.29.30">
    <property type="entry name" value="Pleckstrin-homology domain (PH domain)/Phosphotyrosine-binding domain (PTB)"/>
    <property type="match status" value="1"/>
</dbReference>
<dbReference type="CDD" id="cd00160">
    <property type="entry name" value="RhoGEF"/>
    <property type="match status" value="1"/>
</dbReference>
<accession>A0A7R9CKM0</accession>
<dbReference type="SMART" id="SM00325">
    <property type="entry name" value="RhoGEF"/>
    <property type="match status" value="1"/>
</dbReference>
<name>A0A7R9CKM0_TIMPO</name>
<evidence type="ECO:0000313" key="4">
    <source>
        <dbReference type="EMBL" id="CAD7396770.1"/>
    </source>
</evidence>
<evidence type="ECO:0000259" key="2">
    <source>
        <dbReference type="PROSITE" id="PS50003"/>
    </source>
</evidence>
<feature type="domain" description="DH" evidence="3">
    <location>
        <begin position="1483"/>
        <end position="1662"/>
    </location>
</feature>
<evidence type="ECO:0008006" key="5">
    <source>
        <dbReference type="Google" id="ProtNLM"/>
    </source>
</evidence>
<dbReference type="InterPro" id="IPR035899">
    <property type="entry name" value="DBL_dom_sf"/>
</dbReference>
<sequence>MLTAGGGRHASSLKEGWLERRLGVEEPPVYVTHWFVLDHGVINAYSKVKLPVIAIYEMSCLSSGDSTEKEKLLLLAAVWEEEQNVGGGGLTCSINVAVSGLQTLREGRTSFDPPSCIFFLQYKNGRQITFKAPSVQERQEWQSAILRSSSSRLAYRHSATKYVYFSPMSNMSKSDPNMVVKTDNSRARSQFRERLKSLVNSDENVLWAELPEVINSGVLGDCKDLIASEVGLELGDFKDLIASEVGLELGDCKDLIASEVGMELGDCKDLIASEVGMELGDCKDLIASEVGMELGDCKDLIASEVGMELGDCKDLIASEVGMELGDCKDLIASEVGMELGDCKDLIASEVGMELGDCKDLIASEVGMELGDCKDLIASEVGMELGDCKDLIASEVGMELGDCKDLIASEVGMELGDCKDLIASEVGMELGDCKDLIASEVGMELGDCKDLIASEVGMELGDCKDLIASEVGIGLGDCKDLMASEVGMELGDCKDLIASEVGMELGECKDLIVSEVGMKLGDCKDLIASEVGMELANMDENQVKIEELKFQVITSEMAFNMELPELINLAKRSVSWDDPLPSFNRRIISVAVEKVKRCSDSLLGELELYWQQKLTLEGLYQIFLEHRQQLQAYITYISHLEELRTVFSSAIDRNSNLKVPVYSSKYKLERALLPLHRLQTIRCLLQQIRLVLDASSNNHVENFRCKRMLTDITQLVDESYKILMLQNGLEYVQKLEKLITTSVQPLNEHSCLQNNLSSNNRTLFSLTSSNTLDSTLRSHKKVAEKEPEHFKTWSRTRCLNKLPPTLQRLTEQQTSIIPTATSRLQVQTMSMQGEVQQTSKIREVKHSAGLFQRLKRSTSISSTQSSTSSASVLTSDDNTSLQVISGAKELSLKNVTSEKKIENIRTRMESDKNNITLEFSHMAHTKLRNSFFSFQHGDKIGDINDDKALVSKFQAADLLSNRLGELSLRSTRQDSSNTRDSFSFNSQLKATQDSTLKLENHLSNSLKVSSQKQTAHFNSHSTSEGDHRFSESSMETAYQFETKTVHEEHSSAQLTEEMRRRLFSNPADSPSSLTIVELDSNENKQEESLHKEPPPEINHAINSLVLSLHKDTTFKPLSPSGPIITEVDDDESKEEHQEKEDLKQKFQTSLPLTNVSCTLPDESSLLSNAFRKSANYITQTNKKKNMKHSSSIFYCDLPGTNSTNENIINSVENVDKDDTEPNKTENFYSKTYMPLWLANTSKNLDESSKDIIPYDNQRIKDISPIGIKDFDGKIDHEIYNDFNSVSNVHIAEHRQQYVFQSVNNNVLSSSNSGGGNSHVLHHLTSSPSLNISSNVSSIAHGDGYEEVNSSSASYQHMAHNTPNSSVSYTSATLVTQHKVSRCQIFRTSFEEAPLYQHYIFSSLSSQTSDDTSPIISEPSSEYGELENHIYEEISPVAPELPPRPNNMSTLLHPKRLGNQHIRWCEAEDVINSGILDGLTKKERLFQESKFEIVTSEVSYLKSLCILENVFVQSPVLSQLRVFSEENKTLLFNNVKMVKECSEHFVQALMGEWENDLKLGKMSDLLHQFATSEFKIYVDYCTNQVHIKRIILDLMEEDKMFAEALSKLEADPTCQNFSLISFLTLPIQRVTRFALLVDGVMKYVPDTDQSLQHWKKTITVLREV</sequence>
<feature type="compositionally biased region" description="Basic and acidic residues" evidence="1">
    <location>
        <begin position="1132"/>
        <end position="1143"/>
    </location>
</feature>
<feature type="region of interest" description="Disordered" evidence="1">
    <location>
        <begin position="1007"/>
        <end position="1029"/>
    </location>
</feature>
<dbReference type="InterPro" id="IPR047271">
    <property type="entry name" value="Ephexin-like"/>
</dbReference>
<feature type="region of interest" description="Disordered" evidence="1">
    <location>
        <begin position="1112"/>
        <end position="1143"/>
    </location>
</feature>
<organism evidence="4">
    <name type="scientific">Timema poppense</name>
    <name type="common">Walking stick</name>
    <dbReference type="NCBI Taxonomy" id="170557"/>
    <lineage>
        <taxon>Eukaryota</taxon>
        <taxon>Metazoa</taxon>
        <taxon>Ecdysozoa</taxon>
        <taxon>Arthropoda</taxon>
        <taxon>Hexapoda</taxon>
        <taxon>Insecta</taxon>
        <taxon>Pterygota</taxon>
        <taxon>Neoptera</taxon>
        <taxon>Polyneoptera</taxon>
        <taxon>Phasmatodea</taxon>
        <taxon>Timematodea</taxon>
        <taxon>Timematoidea</taxon>
        <taxon>Timematidae</taxon>
        <taxon>Timema</taxon>
    </lineage>
</organism>
<proteinExistence type="predicted"/>
<dbReference type="Gene3D" id="1.20.900.10">
    <property type="entry name" value="Dbl homology (DH) domain"/>
    <property type="match status" value="2"/>
</dbReference>
<dbReference type="SMART" id="SM00233">
    <property type="entry name" value="PH"/>
    <property type="match status" value="1"/>
</dbReference>
<dbReference type="GO" id="GO:0005085">
    <property type="term" value="F:guanyl-nucleotide exchange factor activity"/>
    <property type="evidence" value="ECO:0007669"/>
    <property type="project" value="InterPro"/>
</dbReference>
<dbReference type="PANTHER" id="PTHR12845:SF5">
    <property type="entry name" value="EPHEXIN, ISOFORM D"/>
    <property type="match status" value="1"/>
</dbReference>
<evidence type="ECO:0000259" key="3">
    <source>
        <dbReference type="PROSITE" id="PS50010"/>
    </source>
</evidence>
<dbReference type="PANTHER" id="PTHR12845">
    <property type="entry name" value="GUANINE NUCLEOTIDE EXCHANGE FACTOR"/>
    <property type="match status" value="1"/>
</dbReference>
<reference evidence="4" key="1">
    <citation type="submission" date="2020-11" db="EMBL/GenBank/DDBJ databases">
        <authorList>
            <person name="Tran Van P."/>
        </authorList>
    </citation>
    <scope>NUCLEOTIDE SEQUENCE</scope>
</reference>
<dbReference type="EMBL" id="OD000284">
    <property type="protein sequence ID" value="CAD7396770.1"/>
    <property type="molecule type" value="Genomic_DNA"/>
</dbReference>
<dbReference type="InterPro" id="IPR000219">
    <property type="entry name" value="DH_dom"/>
</dbReference>
<feature type="compositionally biased region" description="Polar residues" evidence="1">
    <location>
        <begin position="1007"/>
        <end position="1021"/>
    </location>
</feature>
<dbReference type="Pfam" id="PF00621">
    <property type="entry name" value="RhoGEF"/>
    <property type="match status" value="1"/>
</dbReference>
<dbReference type="SUPFAM" id="SSF50729">
    <property type="entry name" value="PH domain-like"/>
    <property type="match status" value="1"/>
</dbReference>
<dbReference type="PROSITE" id="PS50003">
    <property type="entry name" value="PH_DOMAIN"/>
    <property type="match status" value="1"/>
</dbReference>
<dbReference type="PROSITE" id="PS50010">
    <property type="entry name" value="DH_2"/>
    <property type="match status" value="1"/>
</dbReference>
<dbReference type="SUPFAM" id="SSF48065">
    <property type="entry name" value="DBL homology domain (DH-domain)"/>
    <property type="match status" value="2"/>
</dbReference>
<protein>
    <recommendedName>
        <fullName evidence="5">DH domain-containing protein</fullName>
    </recommendedName>
</protein>
<dbReference type="InterPro" id="IPR011993">
    <property type="entry name" value="PH-like_dom_sf"/>
</dbReference>
<feature type="domain" description="PH" evidence="2">
    <location>
        <begin position="11"/>
        <end position="150"/>
    </location>
</feature>
<dbReference type="InterPro" id="IPR001849">
    <property type="entry name" value="PH_domain"/>
</dbReference>